<keyword evidence="8" id="KW-1185">Reference proteome</keyword>
<dbReference type="Pfam" id="PF00155">
    <property type="entry name" value="Aminotran_1_2"/>
    <property type="match status" value="1"/>
</dbReference>
<keyword evidence="4" id="KW-0808">Transferase</keyword>
<name>A0ABY0IV49_9RHOO</name>
<accession>A0ABY0IV49</accession>
<organism evidence="7 8">
    <name type="scientific">Azospira oryzae</name>
    <dbReference type="NCBI Taxonomy" id="146939"/>
    <lineage>
        <taxon>Bacteria</taxon>
        <taxon>Pseudomonadati</taxon>
        <taxon>Pseudomonadota</taxon>
        <taxon>Betaproteobacteria</taxon>
        <taxon>Rhodocyclales</taxon>
        <taxon>Rhodocyclaceae</taxon>
        <taxon>Azospira</taxon>
    </lineage>
</organism>
<evidence type="ECO:0000256" key="5">
    <source>
        <dbReference type="ARBA" id="ARBA00022898"/>
    </source>
</evidence>
<dbReference type="PANTHER" id="PTHR46383:SF2">
    <property type="entry name" value="AMINOTRANSFERASE"/>
    <property type="match status" value="1"/>
</dbReference>
<keyword evidence="5" id="KW-0663">Pyridoxal phosphate</keyword>
<dbReference type="Gene3D" id="3.40.640.10">
    <property type="entry name" value="Type I PLP-dependent aspartate aminotransferase-like (Major domain)"/>
    <property type="match status" value="1"/>
</dbReference>
<protein>
    <submittedName>
        <fullName evidence="7">Aspartate/methionine/tyrosine aminotransferase</fullName>
    </submittedName>
</protein>
<evidence type="ECO:0000313" key="7">
    <source>
        <dbReference type="EMBL" id="RZT90856.1"/>
    </source>
</evidence>
<dbReference type="NCBIfam" id="NF006514">
    <property type="entry name" value="PRK08960.1"/>
    <property type="match status" value="1"/>
</dbReference>
<dbReference type="InterPro" id="IPR004839">
    <property type="entry name" value="Aminotransferase_I/II_large"/>
</dbReference>
<keyword evidence="3 7" id="KW-0032">Aminotransferase</keyword>
<evidence type="ECO:0000259" key="6">
    <source>
        <dbReference type="Pfam" id="PF00155"/>
    </source>
</evidence>
<comment type="caution">
    <text evidence="7">The sequence shown here is derived from an EMBL/GenBank/DDBJ whole genome shotgun (WGS) entry which is preliminary data.</text>
</comment>
<dbReference type="PANTHER" id="PTHR46383">
    <property type="entry name" value="ASPARTATE AMINOTRANSFERASE"/>
    <property type="match status" value="1"/>
</dbReference>
<dbReference type="CDD" id="cd00609">
    <property type="entry name" value="AAT_like"/>
    <property type="match status" value="1"/>
</dbReference>
<dbReference type="PRINTS" id="PR00753">
    <property type="entry name" value="ACCSYNTHASE"/>
</dbReference>
<sequence>MPVSAPRLADIAPFHVMELLGRARELEAQGRDIIHMEVGEPDFPTPEPILAAAREFLQDGRVFYTPALGLPELREAISGFYRQRYGIAVPASRIAITAGASGALTLALACLAAPGSEWLLTDPGYPCNRHFVRAFEGVPVSIPVGAASNFQPTRLDLEQHWNERTAGALFASPANPTGTMLDAAELADIADFVRQRQGQLIIDEIYHGLTYNGDAPTALAAGDDIFVVQSFSKYFQMTGWRLGWLVIPEPFVRDVEKLAQNLFISASTPAQHAALAAFQPETIALLEQRRTEFKARRDYLAPALEAIGFRITAQPEGAFYLYADCSALTDDSFGFARRLLEEAGVAITPGIDFGNHGASSHVRFAYTNAQARLAEGVERIRQLLA</sequence>
<evidence type="ECO:0000313" key="8">
    <source>
        <dbReference type="Proteomes" id="UP000292136"/>
    </source>
</evidence>
<dbReference type="InterPro" id="IPR015421">
    <property type="entry name" value="PyrdxlP-dep_Trfase_major"/>
</dbReference>
<dbReference type="Proteomes" id="UP000292136">
    <property type="component" value="Unassembled WGS sequence"/>
</dbReference>
<evidence type="ECO:0000256" key="2">
    <source>
        <dbReference type="ARBA" id="ARBA00007441"/>
    </source>
</evidence>
<feature type="domain" description="Aminotransferase class I/classII large" evidence="6">
    <location>
        <begin position="32"/>
        <end position="380"/>
    </location>
</feature>
<comment type="similarity">
    <text evidence="2">Belongs to the class-I pyridoxal-phosphate-dependent aminotransferase family.</text>
</comment>
<dbReference type="InterPro" id="IPR050596">
    <property type="entry name" value="AspAT/PAT-like"/>
</dbReference>
<dbReference type="RefSeq" id="WP_130459152.1">
    <property type="nucleotide sequence ID" value="NZ_SHKM01000001.1"/>
</dbReference>
<dbReference type="NCBIfam" id="NF005601">
    <property type="entry name" value="PRK07337.1"/>
    <property type="match status" value="1"/>
</dbReference>
<reference evidence="7 8" key="1">
    <citation type="submission" date="2019-02" db="EMBL/GenBank/DDBJ databases">
        <title>Genomic Encyclopedia of Type Strains, Phase IV (KMG-IV): sequencing the most valuable type-strain genomes for metagenomic binning, comparative biology and taxonomic classification.</title>
        <authorList>
            <person name="Goeker M."/>
        </authorList>
    </citation>
    <scope>NUCLEOTIDE SEQUENCE [LARGE SCALE GENOMIC DNA]</scope>
    <source>
        <strain evidence="7 8">DSM 21223</strain>
    </source>
</reference>
<dbReference type="SUPFAM" id="SSF53383">
    <property type="entry name" value="PLP-dependent transferases"/>
    <property type="match status" value="1"/>
</dbReference>
<dbReference type="EMBL" id="SHKM01000001">
    <property type="protein sequence ID" value="RZT90856.1"/>
    <property type="molecule type" value="Genomic_DNA"/>
</dbReference>
<evidence type="ECO:0000256" key="4">
    <source>
        <dbReference type="ARBA" id="ARBA00022679"/>
    </source>
</evidence>
<evidence type="ECO:0000256" key="1">
    <source>
        <dbReference type="ARBA" id="ARBA00001933"/>
    </source>
</evidence>
<dbReference type="GO" id="GO:0008483">
    <property type="term" value="F:transaminase activity"/>
    <property type="evidence" value="ECO:0007669"/>
    <property type="project" value="UniProtKB-KW"/>
</dbReference>
<proteinExistence type="inferred from homology"/>
<gene>
    <name evidence="7" type="ORF">EV678_1678</name>
</gene>
<evidence type="ECO:0000256" key="3">
    <source>
        <dbReference type="ARBA" id="ARBA00022576"/>
    </source>
</evidence>
<comment type="cofactor">
    <cofactor evidence="1">
        <name>pyridoxal 5'-phosphate</name>
        <dbReference type="ChEBI" id="CHEBI:597326"/>
    </cofactor>
</comment>
<dbReference type="InterPro" id="IPR015424">
    <property type="entry name" value="PyrdxlP-dep_Trfase"/>
</dbReference>